<evidence type="ECO:0000313" key="1">
    <source>
        <dbReference type="EMBL" id="RRT37707.1"/>
    </source>
</evidence>
<organism evidence="1 2">
    <name type="scientific">Ensete ventricosum</name>
    <name type="common">Abyssinian banana</name>
    <name type="synonym">Musa ensete</name>
    <dbReference type="NCBI Taxonomy" id="4639"/>
    <lineage>
        <taxon>Eukaryota</taxon>
        <taxon>Viridiplantae</taxon>
        <taxon>Streptophyta</taxon>
        <taxon>Embryophyta</taxon>
        <taxon>Tracheophyta</taxon>
        <taxon>Spermatophyta</taxon>
        <taxon>Magnoliopsida</taxon>
        <taxon>Liliopsida</taxon>
        <taxon>Zingiberales</taxon>
        <taxon>Musaceae</taxon>
        <taxon>Ensete</taxon>
    </lineage>
</organism>
<comment type="caution">
    <text evidence="1">The sequence shown here is derived from an EMBL/GenBank/DDBJ whole genome shotgun (WGS) entry which is preliminary data.</text>
</comment>
<gene>
    <name evidence="1" type="ORF">B296_00058894</name>
</gene>
<accession>A0A426XE07</accession>
<evidence type="ECO:0000313" key="2">
    <source>
        <dbReference type="Proteomes" id="UP000287651"/>
    </source>
</evidence>
<proteinExistence type="predicted"/>
<reference evidence="1 2" key="1">
    <citation type="journal article" date="2014" name="Agronomy (Basel)">
        <title>A Draft Genome Sequence for Ensete ventricosum, the Drought-Tolerant Tree Against Hunger.</title>
        <authorList>
            <person name="Harrison J."/>
            <person name="Moore K.A."/>
            <person name="Paszkiewicz K."/>
            <person name="Jones T."/>
            <person name="Grant M."/>
            <person name="Ambacheew D."/>
            <person name="Muzemil S."/>
            <person name="Studholme D.J."/>
        </authorList>
    </citation>
    <scope>NUCLEOTIDE SEQUENCE [LARGE SCALE GENOMIC DNA]</scope>
</reference>
<dbReference type="EMBL" id="AMZH03021975">
    <property type="protein sequence ID" value="RRT37707.1"/>
    <property type="molecule type" value="Genomic_DNA"/>
</dbReference>
<sequence>LFFQHSRLRISRNKHLKKGSGLTLTFSRSGGSRHISEPWRTKKPWQNFIIKECILGKSGLVT</sequence>
<dbReference type="Proteomes" id="UP000287651">
    <property type="component" value="Unassembled WGS sequence"/>
</dbReference>
<feature type="non-terminal residue" evidence="1">
    <location>
        <position position="1"/>
    </location>
</feature>
<protein>
    <submittedName>
        <fullName evidence="1">Uncharacterized protein</fullName>
    </submittedName>
</protein>
<name>A0A426XE07_ENSVE</name>
<dbReference type="AlphaFoldDB" id="A0A426XE07"/>